<gene>
    <name evidence="7" type="ORF">EVOR1521_LOCUS7653</name>
</gene>
<dbReference type="Pfam" id="PF13621">
    <property type="entry name" value="Cupin_8"/>
    <property type="match status" value="1"/>
</dbReference>
<dbReference type="SMART" id="SM00558">
    <property type="entry name" value="JmjC"/>
    <property type="match status" value="1"/>
</dbReference>
<dbReference type="InterPro" id="IPR003347">
    <property type="entry name" value="JmjC_dom"/>
</dbReference>
<evidence type="ECO:0000313" key="8">
    <source>
        <dbReference type="Proteomes" id="UP001178507"/>
    </source>
</evidence>
<dbReference type="SUPFAM" id="SSF144232">
    <property type="entry name" value="HIT/MYND zinc finger-like"/>
    <property type="match status" value="1"/>
</dbReference>
<dbReference type="Gene3D" id="2.60.120.10">
    <property type="entry name" value="Jelly Rolls"/>
    <property type="match status" value="1"/>
</dbReference>
<dbReference type="EMBL" id="CAUJNA010000624">
    <property type="protein sequence ID" value="CAJ1379399.1"/>
    <property type="molecule type" value="Genomic_DNA"/>
</dbReference>
<feature type="domain" description="MYND-type" evidence="5">
    <location>
        <begin position="3"/>
        <end position="40"/>
    </location>
</feature>
<keyword evidence="8" id="KW-1185">Reference proteome</keyword>
<evidence type="ECO:0000259" key="6">
    <source>
        <dbReference type="PROSITE" id="PS51184"/>
    </source>
</evidence>
<dbReference type="Pfam" id="PF01753">
    <property type="entry name" value="zf-MYND"/>
    <property type="match status" value="1"/>
</dbReference>
<evidence type="ECO:0000256" key="1">
    <source>
        <dbReference type="ARBA" id="ARBA00022723"/>
    </source>
</evidence>
<organism evidence="7 8">
    <name type="scientific">Effrenium voratum</name>
    <dbReference type="NCBI Taxonomy" id="2562239"/>
    <lineage>
        <taxon>Eukaryota</taxon>
        <taxon>Sar</taxon>
        <taxon>Alveolata</taxon>
        <taxon>Dinophyceae</taxon>
        <taxon>Suessiales</taxon>
        <taxon>Symbiodiniaceae</taxon>
        <taxon>Effrenium</taxon>
    </lineage>
</organism>
<feature type="domain" description="JmjC" evidence="6">
    <location>
        <begin position="297"/>
        <end position="470"/>
    </location>
</feature>
<dbReference type="Gene3D" id="3.40.50.11350">
    <property type="match status" value="1"/>
</dbReference>
<dbReference type="PROSITE" id="PS50865">
    <property type="entry name" value="ZF_MYND_2"/>
    <property type="match status" value="1"/>
</dbReference>
<dbReference type="PROSITE" id="PS51184">
    <property type="entry name" value="JMJC"/>
    <property type="match status" value="1"/>
</dbReference>
<dbReference type="PANTHER" id="PTHR12461">
    <property type="entry name" value="HYPOXIA-INDUCIBLE FACTOR 1 ALPHA INHIBITOR-RELATED"/>
    <property type="match status" value="1"/>
</dbReference>
<sequence length="958" mass="108171">MRCASCGREDPPARCSRCLSAWFCGPECQRAAWREHRPLCKLSDSKAGQAEGERSFLWGEASDTLLHAVPWKVSEKPLERVEALTRSQQHLDALGVALTARLARFGDEEASDAALRQAAEALWKRCQWEPHPKEKHDYSLLHAIPEGCAEVIHQDPPPTSSLPPQTGPVPPRYEPQLCGSSCPVVDAKGGFGPEVRRQLAAYFNPKAPRPCIIKNFPIFQQAVEKWDVAYLAQHMGDQLYHTFASSQEERRFAYAFDCRNEGGYEPARIAEACKMTFKDFVAKQKAQDGMAYYLQTPVLRYEDNVITSAKFDEALEADLHTMDRTLVNQLAAIGKFGPLSRNQLFVSFRDFLTAVHYDQQHNLYLQLRGTKRFLLFDVACAPALYPYPVHHSLDRKARVDLEHLDATWPKAQALAGRGVEANLEPGDLLFLPMSWFHHVHSLAEENVSLNFWFYDSGFLFEPSKVEWPLTQISLLELSRHVEYFVAEQLGPAAVGAFVGWWLNGQMGPGDPVLGERWRLVRNYLLRQLLRLPRTAARFVVAALDPRRWQGLARQSASPQASLGLTDEHKVSELLNDLKELSLGVFHSRMPAWAYRSLGRAIQTMQRHKLRFFLECAEEVLCLLRDHTNWGSGVATAPELFAVSEARKAPAALLRTLHELCDLAEARYVRVTVVDNGLFANWLQVLDAAYFAEVPVDVDWVRTQQQREFNYGRVGEDVFHGLFERIPLSDATQPRFDVTHRFNFLLVNVFRGHFLRGPQAPRRRLAYAAAAKSLRPRAEVLAQRDRLLARRKEAEPLIGVHKRVDNPGTARMQLEQRMLSTQAYLQAARKLVEEYSDGRPLVLLASDDEAAVETFRQAFQDRLIFAGDVKRCQGGVNEQKLPLEVHGQQTALALSDARDCLVDALLLSSCDAMVHADSNVTIAAGIMNPYMPAFHVRDLAPSAPEAGEWQGYKPCRLPF</sequence>
<dbReference type="SUPFAM" id="SSF51197">
    <property type="entry name" value="Clavaminate synthase-like"/>
    <property type="match status" value="1"/>
</dbReference>
<protein>
    <recommendedName>
        <fullName evidence="9">MYND-type domain-containing protein</fullName>
    </recommendedName>
</protein>
<keyword evidence="1" id="KW-0479">Metal-binding</keyword>
<comment type="caution">
    <text evidence="7">The sequence shown here is derived from an EMBL/GenBank/DDBJ whole genome shotgun (WGS) entry which is preliminary data.</text>
</comment>
<evidence type="ECO:0000313" key="7">
    <source>
        <dbReference type="EMBL" id="CAJ1379399.1"/>
    </source>
</evidence>
<evidence type="ECO:0000259" key="5">
    <source>
        <dbReference type="PROSITE" id="PS50865"/>
    </source>
</evidence>
<keyword evidence="2 4" id="KW-0863">Zinc-finger</keyword>
<dbReference type="InterPro" id="IPR041667">
    <property type="entry name" value="Cupin_8"/>
</dbReference>
<dbReference type="PANTHER" id="PTHR12461:SF105">
    <property type="entry name" value="HYPOXIA-INDUCIBLE FACTOR 1-ALPHA INHIBITOR"/>
    <property type="match status" value="1"/>
</dbReference>
<accession>A0AA36I490</accession>
<dbReference type="InterPro" id="IPR002893">
    <property type="entry name" value="Znf_MYND"/>
</dbReference>
<dbReference type="AlphaFoldDB" id="A0AA36I490"/>
<evidence type="ECO:0008006" key="9">
    <source>
        <dbReference type="Google" id="ProtNLM"/>
    </source>
</evidence>
<reference evidence="7" key="1">
    <citation type="submission" date="2023-08" db="EMBL/GenBank/DDBJ databases">
        <authorList>
            <person name="Chen Y."/>
            <person name="Shah S."/>
            <person name="Dougan E. K."/>
            <person name="Thang M."/>
            <person name="Chan C."/>
        </authorList>
    </citation>
    <scope>NUCLEOTIDE SEQUENCE</scope>
</reference>
<name>A0AA36I490_9DINO</name>
<dbReference type="GO" id="GO:0008270">
    <property type="term" value="F:zinc ion binding"/>
    <property type="evidence" value="ECO:0007669"/>
    <property type="project" value="UniProtKB-KW"/>
</dbReference>
<evidence type="ECO:0000256" key="4">
    <source>
        <dbReference type="PROSITE-ProRule" id="PRU00134"/>
    </source>
</evidence>
<dbReference type="Proteomes" id="UP001178507">
    <property type="component" value="Unassembled WGS sequence"/>
</dbReference>
<proteinExistence type="predicted"/>
<keyword evidence="3" id="KW-0862">Zinc</keyword>
<evidence type="ECO:0000256" key="2">
    <source>
        <dbReference type="ARBA" id="ARBA00022771"/>
    </source>
</evidence>
<evidence type="ECO:0000256" key="3">
    <source>
        <dbReference type="ARBA" id="ARBA00022833"/>
    </source>
</evidence>
<dbReference type="Gene3D" id="6.10.140.2220">
    <property type="match status" value="1"/>
</dbReference>
<dbReference type="InterPro" id="IPR014710">
    <property type="entry name" value="RmlC-like_jellyroll"/>
</dbReference>
<dbReference type="PROSITE" id="PS01360">
    <property type="entry name" value="ZF_MYND_1"/>
    <property type="match status" value="1"/>
</dbReference>